<feature type="compositionally biased region" description="Polar residues" evidence="6">
    <location>
        <begin position="184"/>
        <end position="204"/>
    </location>
</feature>
<comment type="caution">
    <text evidence="9">The sequence shown here is derived from an EMBL/GenBank/DDBJ whole genome shotgun (WGS) entry which is preliminary data.</text>
</comment>
<dbReference type="FunFam" id="1.10.8.60:FF:000022">
    <property type="entry name" value="Fidgetin like 1"/>
    <property type="match status" value="1"/>
</dbReference>
<keyword evidence="2 4" id="KW-0547">Nucleotide-binding</keyword>
<dbReference type="InterPro" id="IPR015415">
    <property type="entry name" value="Spast_Vps4_C"/>
</dbReference>
<dbReference type="GO" id="GO:0016887">
    <property type="term" value="F:ATP hydrolysis activity"/>
    <property type="evidence" value="ECO:0007669"/>
    <property type="project" value="InterPro"/>
</dbReference>
<dbReference type="GO" id="GO:0031114">
    <property type="term" value="P:regulation of microtubule depolymerization"/>
    <property type="evidence" value="ECO:0007669"/>
    <property type="project" value="UniProtKB-ARBA"/>
</dbReference>
<keyword evidence="10" id="KW-1185">Reference proteome</keyword>
<protein>
    <submittedName>
        <fullName evidence="9">Fidgetin-like protein 1</fullName>
    </submittedName>
</protein>
<sequence length="619" mass="69273">MASSENSTDVKVINEKLYIDSYYLFLKNSKNNSLEASDALRDLTRQVDFHSRNLNITESSAEKLRNEFISEYFDFIESSEAHLSLLPVCDQEAVGDGNSSEQNKNFPVMKNAVKELNTHLNGLQINLPSPTPSGPLFKSMVASDPNNKDGLNLSVNQSANLRSKKQPEPCIKPIVMGPTSKNTVSISKPSCNNVNIPQKTNETFNKPRVKPFNNFGHMNHSNLSSVSSRPPIQRKSYGAGLSIKRHVEEDQESNAERSIKKFNSYNTKSSTQSKSEPSKSCGTGFVTASSMYRNPLKKAEKDDKPPETNQEPELSSHDSLKHFDKKIVEVVFNEIMDFSPNIKWSDIAGLDFVKTTVQEIVIWPLLRPDIFTGLRAPPRGILLFGPPGTGKTLIGKCIATESNSTFFNISASSLASKWVGESEQMVRALFTVARLSQPAVIFIDEIDSLLSQRKDKEEDHTRKLKTEFLVQFDGTKTSSEERVLVVGATNRPHELDEAARRRFVKRLYVPLPEDAARRQIIEKLLTAHQHELSENDLQRICDETQGYSGSDVAHLCKEAAMGPIRCIGPENIKTVSLDQVRPINLNDFLDALKQVRASVAQDDLNYYLEWNKKFGSFGA</sequence>
<evidence type="ECO:0000256" key="5">
    <source>
        <dbReference type="SAM" id="Coils"/>
    </source>
</evidence>
<dbReference type="InterPro" id="IPR027417">
    <property type="entry name" value="P-loop_NTPase"/>
</dbReference>
<dbReference type="Pfam" id="PF17862">
    <property type="entry name" value="AAA_lid_3"/>
    <property type="match status" value="1"/>
</dbReference>
<dbReference type="Gene3D" id="1.10.8.60">
    <property type="match status" value="1"/>
</dbReference>
<keyword evidence="3 4" id="KW-0067">ATP-binding</keyword>
<dbReference type="Gene3D" id="3.40.50.300">
    <property type="entry name" value="P-loop containing nucleotide triphosphate hydrolases"/>
    <property type="match status" value="1"/>
</dbReference>
<accession>A0A4Y2WGH5</accession>
<keyword evidence="5" id="KW-0175">Coiled coil</keyword>
<evidence type="ECO:0000313" key="10">
    <source>
        <dbReference type="Proteomes" id="UP000499080"/>
    </source>
</evidence>
<dbReference type="Proteomes" id="UP000499080">
    <property type="component" value="Unassembled WGS sequence"/>
</dbReference>
<dbReference type="PROSITE" id="PS00674">
    <property type="entry name" value="AAA"/>
    <property type="match status" value="1"/>
</dbReference>
<feature type="compositionally biased region" description="Basic and acidic residues" evidence="6">
    <location>
        <begin position="297"/>
        <end position="306"/>
    </location>
</feature>
<dbReference type="GO" id="GO:0005813">
    <property type="term" value="C:centrosome"/>
    <property type="evidence" value="ECO:0007669"/>
    <property type="project" value="UniProtKB-ARBA"/>
</dbReference>
<proteinExistence type="inferred from homology"/>
<dbReference type="Pfam" id="PF09336">
    <property type="entry name" value="Vps4_C"/>
    <property type="match status" value="1"/>
</dbReference>
<dbReference type="InterPro" id="IPR041569">
    <property type="entry name" value="AAA_lid_3"/>
</dbReference>
<dbReference type="SMART" id="SM00382">
    <property type="entry name" value="AAA"/>
    <property type="match status" value="1"/>
</dbReference>
<evidence type="ECO:0000259" key="7">
    <source>
        <dbReference type="SMART" id="SM00382"/>
    </source>
</evidence>
<feature type="compositionally biased region" description="Low complexity" evidence="6">
    <location>
        <begin position="268"/>
        <end position="280"/>
    </location>
</feature>
<evidence type="ECO:0000313" key="8">
    <source>
        <dbReference type="EMBL" id="GBO35619.1"/>
    </source>
</evidence>
<dbReference type="GO" id="GO:0005524">
    <property type="term" value="F:ATP binding"/>
    <property type="evidence" value="ECO:0007669"/>
    <property type="project" value="UniProtKB-KW"/>
</dbReference>
<dbReference type="GO" id="GO:0000070">
    <property type="term" value="P:mitotic sister chromatid segregation"/>
    <property type="evidence" value="ECO:0007669"/>
    <property type="project" value="UniProtKB-ARBA"/>
</dbReference>
<dbReference type="InterPro" id="IPR050304">
    <property type="entry name" value="MT-severing_AAA_ATPase"/>
</dbReference>
<evidence type="ECO:0000256" key="6">
    <source>
        <dbReference type="SAM" id="MobiDB-lite"/>
    </source>
</evidence>
<dbReference type="PANTHER" id="PTHR23074">
    <property type="entry name" value="AAA DOMAIN-CONTAINING"/>
    <property type="match status" value="1"/>
</dbReference>
<dbReference type="EMBL" id="BGPR01059614">
    <property type="protein sequence ID" value="GBO35619.1"/>
    <property type="molecule type" value="Genomic_DNA"/>
</dbReference>
<dbReference type="InterPro" id="IPR003960">
    <property type="entry name" value="ATPase_AAA_CS"/>
</dbReference>
<dbReference type="InterPro" id="IPR003959">
    <property type="entry name" value="ATPase_AAA_core"/>
</dbReference>
<dbReference type="InterPro" id="IPR003593">
    <property type="entry name" value="AAA+_ATPase"/>
</dbReference>
<feature type="coiled-coil region" evidence="5">
    <location>
        <begin position="26"/>
        <end position="67"/>
    </location>
</feature>
<evidence type="ECO:0000256" key="3">
    <source>
        <dbReference type="ARBA" id="ARBA00022840"/>
    </source>
</evidence>
<feature type="compositionally biased region" description="Polar residues" evidence="6">
    <location>
        <begin position="219"/>
        <end position="230"/>
    </location>
</feature>
<comment type="similarity">
    <text evidence="1 4">Belongs to the AAA ATPase family.</text>
</comment>
<evidence type="ECO:0000256" key="4">
    <source>
        <dbReference type="RuleBase" id="RU003651"/>
    </source>
</evidence>
<dbReference type="OrthoDB" id="10251136at2759"/>
<dbReference type="SUPFAM" id="SSF52540">
    <property type="entry name" value="P-loop containing nucleoside triphosphate hydrolases"/>
    <property type="match status" value="1"/>
</dbReference>
<feature type="region of interest" description="Disordered" evidence="6">
    <location>
        <begin position="184"/>
        <end position="318"/>
    </location>
</feature>
<dbReference type="FunFam" id="3.40.50.300:FF:000093">
    <property type="entry name" value="Fidgetin-like 1"/>
    <property type="match status" value="1"/>
</dbReference>
<evidence type="ECO:0000313" key="9">
    <source>
        <dbReference type="EMBL" id="GBO35676.1"/>
    </source>
</evidence>
<dbReference type="AlphaFoldDB" id="A0A4Y2WGH5"/>
<name>A0A4Y2WGH5_ARAVE</name>
<dbReference type="PANTHER" id="PTHR23074:SF17">
    <property type="entry name" value="FIDGETIN-LIKE PROTEIN 1"/>
    <property type="match status" value="1"/>
</dbReference>
<reference evidence="9 10" key="1">
    <citation type="journal article" date="2019" name="Sci. Rep.">
        <title>Orb-weaving spider Araneus ventricosus genome elucidates the spidroin gene catalogue.</title>
        <authorList>
            <person name="Kono N."/>
            <person name="Nakamura H."/>
            <person name="Ohtoshi R."/>
            <person name="Moran D.A.P."/>
            <person name="Shinohara A."/>
            <person name="Yoshida Y."/>
            <person name="Fujiwara M."/>
            <person name="Mori M."/>
            <person name="Tomita M."/>
            <person name="Arakawa K."/>
        </authorList>
    </citation>
    <scope>NUCLEOTIDE SEQUENCE [LARGE SCALE GENOMIC DNA]</scope>
</reference>
<dbReference type="GO" id="GO:0008568">
    <property type="term" value="F:microtubule severing ATPase activity"/>
    <property type="evidence" value="ECO:0007669"/>
    <property type="project" value="UniProtKB-ARBA"/>
</dbReference>
<evidence type="ECO:0000256" key="1">
    <source>
        <dbReference type="ARBA" id="ARBA00006914"/>
    </source>
</evidence>
<dbReference type="EMBL" id="BGPR01059676">
    <property type="protein sequence ID" value="GBO35676.1"/>
    <property type="molecule type" value="Genomic_DNA"/>
</dbReference>
<evidence type="ECO:0000256" key="2">
    <source>
        <dbReference type="ARBA" id="ARBA00022741"/>
    </source>
</evidence>
<feature type="domain" description="AAA+ ATPase" evidence="7">
    <location>
        <begin position="377"/>
        <end position="513"/>
    </location>
</feature>
<organism evidence="9 10">
    <name type="scientific">Araneus ventricosus</name>
    <name type="common">Orbweaver spider</name>
    <name type="synonym">Epeira ventricosa</name>
    <dbReference type="NCBI Taxonomy" id="182803"/>
    <lineage>
        <taxon>Eukaryota</taxon>
        <taxon>Metazoa</taxon>
        <taxon>Ecdysozoa</taxon>
        <taxon>Arthropoda</taxon>
        <taxon>Chelicerata</taxon>
        <taxon>Arachnida</taxon>
        <taxon>Araneae</taxon>
        <taxon>Araneomorphae</taxon>
        <taxon>Entelegynae</taxon>
        <taxon>Araneoidea</taxon>
        <taxon>Araneidae</taxon>
        <taxon>Araneus</taxon>
    </lineage>
</organism>
<dbReference type="Pfam" id="PF00004">
    <property type="entry name" value="AAA"/>
    <property type="match status" value="1"/>
</dbReference>
<dbReference type="GO" id="GO:0051013">
    <property type="term" value="P:microtubule severing"/>
    <property type="evidence" value="ECO:0007669"/>
    <property type="project" value="UniProtKB-ARBA"/>
</dbReference>
<gene>
    <name evidence="9" type="primary">fignl1_1</name>
    <name evidence="8" type="synonym">fignl1_2</name>
    <name evidence="9" type="ORF">AVEN_2199_1</name>
    <name evidence="8" type="ORF">AVEN_31569_1</name>
</gene>